<dbReference type="HOGENOM" id="CLU_486518_0_0_0"/>
<dbReference type="SMART" id="SM00636">
    <property type="entry name" value="Glyco_18"/>
    <property type="match status" value="1"/>
</dbReference>
<keyword evidence="2" id="KW-0378">Hydrolase</keyword>
<organism evidence="2 3">
    <name type="scientific">Thermomicrobium roseum (strain ATCC 27502 / DSM 5159 / P-2)</name>
    <dbReference type="NCBI Taxonomy" id="309801"/>
    <lineage>
        <taxon>Bacteria</taxon>
        <taxon>Pseudomonadati</taxon>
        <taxon>Thermomicrobiota</taxon>
        <taxon>Thermomicrobia</taxon>
        <taxon>Thermomicrobiales</taxon>
        <taxon>Thermomicrobiaceae</taxon>
        <taxon>Thermomicrobium</taxon>
    </lineage>
</organism>
<gene>
    <name evidence="2" type="ordered locus">trd_1695</name>
</gene>
<evidence type="ECO:0000313" key="2">
    <source>
        <dbReference type="EMBL" id="ACM05507.1"/>
    </source>
</evidence>
<dbReference type="GO" id="GO:0008061">
    <property type="term" value="F:chitin binding"/>
    <property type="evidence" value="ECO:0007669"/>
    <property type="project" value="InterPro"/>
</dbReference>
<dbReference type="Gene3D" id="3.10.50.10">
    <property type="match status" value="1"/>
</dbReference>
<dbReference type="STRING" id="309801.trd_1695"/>
<proteinExistence type="predicted"/>
<dbReference type="InterPro" id="IPR001223">
    <property type="entry name" value="Glyco_hydro18_cat"/>
</dbReference>
<dbReference type="Gene3D" id="3.20.20.80">
    <property type="entry name" value="Glycosidases"/>
    <property type="match status" value="1"/>
</dbReference>
<dbReference type="RefSeq" id="WP_015922638.1">
    <property type="nucleotide sequence ID" value="NC_011959.1"/>
</dbReference>
<dbReference type="Pfam" id="PF00704">
    <property type="entry name" value="Glyco_hydro_18"/>
    <property type="match status" value="1"/>
</dbReference>
<evidence type="ECO:0000313" key="3">
    <source>
        <dbReference type="Proteomes" id="UP000000447"/>
    </source>
</evidence>
<dbReference type="GO" id="GO:0005975">
    <property type="term" value="P:carbohydrate metabolic process"/>
    <property type="evidence" value="ECO:0007669"/>
    <property type="project" value="InterPro"/>
</dbReference>
<keyword evidence="3" id="KW-1185">Reference proteome</keyword>
<dbReference type="GO" id="GO:0016787">
    <property type="term" value="F:hydrolase activity"/>
    <property type="evidence" value="ECO:0007669"/>
    <property type="project" value="UniProtKB-KW"/>
</dbReference>
<reference evidence="2 3" key="1">
    <citation type="journal article" date="2009" name="PLoS ONE">
        <title>Complete genome sequence of the aerobic CO-oxidizing thermophile Thermomicrobium roseum.</title>
        <authorList>
            <person name="Wu D."/>
            <person name="Raymond J."/>
            <person name="Wu M."/>
            <person name="Chatterji S."/>
            <person name="Ren Q."/>
            <person name="Graham J.E."/>
            <person name="Bryant D.A."/>
            <person name="Robb F."/>
            <person name="Colman A."/>
            <person name="Tallon L.J."/>
            <person name="Badger J.H."/>
            <person name="Madupu R."/>
            <person name="Ward N.L."/>
            <person name="Eisen J.A."/>
        </authorList>
    </citation>
    <scope>NUCLEOTIDE SEQUENCE [LARGE SCALE GENOMIC DNA]</scope>
    <source>
        <strain evidence="3">ATCC 27502 / DSM 5159 / P-2</strain>
    </source>
</reference>
<dbReference type="eggNOG" id="COG3858">
    <property type="taxonomic scope" value="Bacteria"/>
</dbReference>
<dbReference type="Proteomes" id="UP000000447">
    <property type="component" value="Chromosome"/>
</dbReference>
<dbReference type="PANTHER" id="PTHR46066:SF2">
    <property type="entry name" value="CHITINASE DOMAIN-CONTAINING PROTEIN 1"/>
    <property type="match status" value="1"/>
</dbReference>
<dbReference type="KEGG" id="tro:trd_1695"/>
<sequence>MKTTHAGQQLLRLGLLLAVLSIVLPPATHIPSAQAAPSFVRWGYYVTYDRTSWTTLQAHLGTLDIVSPYFFQLRADGTIEELSDPTADSFLRQSGITVVPMIKNVPRWNDFTPLIADPVQRSAVITRLERLVEERGYSGIHIDFEAVNAGDAPHLTAFMRELAAQLRPRGKLVTQAVVARTSDTPTTWGGAYDYPALAEVNDYIVVMAYDFHYAGGSPGPVAPYTWVQRVVSYLTTRVPREKLILGIPLYGYDWNVTAGPPARSVRYDQVRELLRRPGASSGYDETEKEAWIRYTDDQGQRHEVWHADARSVAARVDLALDRGLAGVALWRLGHEDPAVWDDLARLNTPATRIPAFPSTPERRYFPETGHSLSHGFKAFWERSGGLPIFGYPLTEEFSEINPDLGKPFTVQYFERQRFEYHPELAGTPYEVQLGRLGVEDAKRRGLLGHPAFQPIPASAVSGDCWFFPETGHAVCGRFLAYWRSYGLEFGDPGISFRESLALFGYPISEPFTDPVTGLTIQYFERARFEYHPENPEPYQVLLGLLGRDLVRAKGWIR</sequence>
<dbReference type="EMBL" id="CP001275">
    <property type="protein sequence ID" value="ACM05507.1"/>
    <property type="molecule type" value="Genomic_DNA"/>
</dbReference>
<protein>
    <submittedName>
        <fullName evidence="2">Spore peptidoglycan hydrolase</fullName>
    </submittedName>
</protein>
<dbReference type="InterPro" id="IPR017853">
    <property type="entry name" value="GH"/>
</dbReference>
<dbReference type="PROSITE" id="PS51910">
    <property type="entry name" value="GH18_2"/>
    <property type="match status" value="1"/>
</dbReference>
<dbReference type="SUPFAM" id="SSF51445">
    <property type="entry name" value="(Trans)glycosidases"/>
    <property type="match status" value="1"/>
</dbReference>
<accession>B9L0Y5</accession>
<name>B9L0Y5_THERP</name>
<dbReference type="PANTHER" id="PTHR46066">
    <property type="entry name" value="CHITINASE DOMAIN-CONTAINING PROTEIN 1 FAMILY MEMBER"/>
    <property type="match status" value="1"/>
</dbReference>
<evidence type="ECO:0000259" key="1">
    <source>
        <dbReference type="PROSITE" id="PS51910"/>
    </source>
</evidence>
<feature type="domain" description="GH18" evidence="1">
    <location>
        <begin position="39"/>
        <end position="350"/>
    </location>
</feature>
<dbReference type="OrthoDB" id="9769314at2"/>
<dbReference type="InterPro" id="IPR011583">
    <property type="entry name" value="Chitinase_II/V-like_cat"/>
</dbReference>
<dbReference type="InterPro" id="IPR029070">
    <property type="entry name" value="Chitinase_insertion_sf"/>
</dbReference>
<dbReference type="AlphaFoldDB" id="B9L0Y5"/>